<gene>
    <name evidence="3" type="ORF">VA596_22530</name>
</gene>
<evidence type="ECO:0000256" key="2">
    <source>
        <dbReference type="SAM" id="Phobius"/>
    </source>
</evidence>
<feature type="transmembrane region" description="Helical" evidence="2">
    <location>
        <begin position="214"/>
        <end position="232"/>
    </location>
</feature>
<feature type="transmembrane region" description="Helical" evidence="2">
    <location>
        <begin position="30"/>
        <end position="49"/>
    </location>
</feature>
<organism evidence="3 4">
    <name type="scientific">Amycolatopsis heterodermiae</name>
    <dbReference type="NCBI Taxonomy" id="3110235"/>
    <lineage>
        <taxon>Bacteria</taxon>
        <taxon>Bacillati</taxon>
        <taxon>Actinomycetota</taxon>
        <taxon>Actinomycetes</taxon>
        <taxon>Pseudonocardiales</taxon>
        <taxon>Pseudonocardiaceae</taxon>
        <taxon>Amycolatopsis</taxon>
    </lineage>
</organism>
<feature type="transmembrane region" description="Helical" evidence="2">
    <location>
        <begin position="165"/>
        <end position="183"/>
    </location>
</feature>
<protein>
    <recommendedName>
        <fullName evidence="5">O-antigen ligase family protein</fullName>
    </recommendedName>
</protein>
<name>A0ABU5RAQ3_9PSEU</name>
<evidence type="ECO:0000256" key="1">
    <source>
        <dbReference type="SAM" id="MobiDB-lite"/>
    </source>
</evidence>
<keyword evidence="2" id="KW-1133">Transmembrane helix</keyword>
<dbReference type="RefSeq" id="WP_323329815.1">
    <property type="nucleotide sequence ID" value="NZ_JAYFSI010000005.1"/>
</dbReference>
<feature type="transmembrane region" description="Helical" evidence="2">
    <location>
        <begin position="360"/>
        <end position="376"/>
    </location>
</feature>
<feature type="transmembrane region" description="Helical" evidence="2">
    <location>
        <begin position="56"/>
        <end position="74"/>
    </location>
</feature>
<keyword evidence="2" id="KW-0812">Transmembrane</keyword>
<feature type="transmembrane region" description="Helical" evidence="2">
    <location>
        <begin position="86"/>
        <end position="105"/>
    </location>
</feature>
<dbReference type="Proteomes" id="UP001304298">
    <property type="component" value="Unassembled WGS sequence"/>
</dbReference>
<feature type="transmembrane region" description="Helical" evidence="2">
    <location>
        <begin position="189"/>
        <end position="207"/>
    </location>
</feature>
<feature type="transmembrane region" description="Helical" evidence="2">
    <location>
        <begin position="117"/>
        <end position="136"/>
    </location>
</feature>
<accession>A0ABU5RAQ3</accession>
<evidence type="ECO:0000313" key="4">
    <source>
        <dbReference type="Proteomes" id="UP001304298"/>
    </source>
</evidence>
<comment type="caution">
    <text evidence="3">The sequence shown here is derived from an EMBL/GenBank/DDBJ whole genome shotgun (WGS) entry which is preliminary data.</text>
</comment>
<sequence length="422" mass="44599">MDRPLTRAGLLPPLVAGLGLWLYLPLGGRLSLTELAALVLTPPCLFALLKVRRGPAVLVTGLLWLAGLTVSTLLRPAPGGEVARAFASLGTLVVTIGLLCLVLRSPDADPAALRRRVLLGFAWGQLAGLLVTPPTVAALDPWKFGAGQAVTLLVLLAAERLRPRTRRYVVPVLLFLLAAGHLVTGSRSLAVLTVAAGLAAVLAPLGSRRGRARVVALAVAVAIGALVLQQVYVTLANEGELGAAQQQKVQFQQGDFGLLVGGRKDAVFLLGGIAASPLLGWGPGAVVPPEVKATALDWLESHHYPVHGYDRLTLVQPPELYLHSILLGAWATAGLGALPFWLLAVVLLARGITRALRRGGVAEVYVLLVAFWHVWFSPLGDTTRGHLALALALALTSLSRRESREEPTAAQQVERVPETSTR</sequence>
<keyword evidence="4" id="KW-1185">Reference proteome</keyword>
<evidence type="ECO:0008006" key="5">
    <source>
        <dbReference type="Google" id="ProtNLM"/>
    </source>
</evidence>
<feature type="region of interest" description="Disordered" evidence="1">
    <location>
        <begin position="403"/>
        <end position="422"/>
    </location>
</feature>
<feature type="transmembrane region" description="Helical" evidence="2">
    <location>
        <begin position="7"/>
        <end position="24"/>
    </location>
</feature>
<evidence type="ECO:0000313" key="3">
    <source>
        <dbReference type="EMBL" id="MEA5362331.1"/>
    </source>
</evidence>
<proteinExistence type="predicted"/>
<keyword evidence="2" id="KW-0472">Membrane</keyword>
<feature type="transmembrane region" description="Helical" evidence="2">
    <location>
        <begin position="142"/>
        <end position="158"/>
    </location>
</feature>
<reference evidence="3 4" key="1">
    <citation type="submission" date="2023-12" db="EMBL/GenBank/DDBJ databases">
        <title>Amycolatopsis sp. V23-08.</title>
        <authorList>
            <person name="Somphong A."/>
        </authorList>
    </citation>
    <scope>NUCLEOTIDE SEQUENCE [LARGE SCALE GENOMIC DNA]</scope>
    <source>
        <strain evidence="3 4">V23-08</strain>
    </source>
</reference>
<dbReference type="EMBL" id="JAYFSI010000005">
    <property type="protein sequence ID" value="MEA5362331.1"/>
    <property type="molecule type" value="Genomic_DNA"/>
</dbReference>
<feature type="transmembrane region" description="Helical" evidence="2">
    <location>
        <begin position="320"/>
        <end position="348"/>
    </location>
</feature>